<dbReference type="AlphaFoldDB" id="A0A0H2RYK6"/>
<gene>
    <name evidence="1" type="ORF">SCHPADRAFT_903246</name>
</gene>
<organism evidence="1 2">
    <name type="scientific">Schizopora paradoxa</name>
    <dbReference type="NCBI Taxonomy" id="27342"/>
    <lineage>
        <taxon>Eukaryota</taxon>
        <taxon>Fungi</taxon>
        <taxon>Dikarya</taxon>
        <taxon>Basidiomycota</taxon>
        <taxon>Agaricomycotina</taxon>
        <taxon>Agaricomycetes</taxon>
        <taxon>Hymenochaetales</taxon>
        <taxon>Schizoporaceae</taxon>
        <taxon>Schizopora</taxon>
    </lineage>
</organism>
<sequence length="312" mass="35848">MSLYSDLSGSVGTCPSISGSDYPEFINFKSDEGMGARYRRIDSNDSQTSTTNAGSFMSHGSRSSWMIHIRSSRTLTMSNLPGPGRLLGNLFSIAGQRLEENLGAAVNDYNVRRISTKIRKSWKNQSIKDRCKFFVQCAGSKNPSIQAIAFKEILHIYEIYWREDGQWIILRDAVKAQHSPSTSESSTKPIWRRASFEYNEEWELYYKVVKMMFADENVDKTLERLLNFNCKIGEESTQRILAICSGPECDRIVAKRLLRLLWKNLYGRTYGALKKYIFLDLKSYMTSATEKKEIPADLREAVRELHAMYEEE</sequence>
<dbReference type="EMBL" id="KQ085942">
    <property type="protein sequence ID" value="KLO14568.1"/>
    <property type="molecule type" value="Genomic_DNA"/>
</dbReference>
<dbReference type="InParanoid" id="A0A0H2RYK6"/>
<accession>A0A0H2RYK6</accession>
<evidence type="ECO:0000313" key="2">
    <source>
        <dbReference type="Proteomes" id="UP000053477"/>
    </source>
</evidence>
<proteinExistence type="predicted"/>
<reference evidence="1 2" key="1">
    <citation type="submission" date="2015-04" db="EMBL/GenBank/DDBJ databases">
        <title>Complete genome sequence of Schizopora paradoxa KUC8140, a cosmopolitan wood degrader in East Asia.</title>
        <authorList>
            <consortium name="DOE Joint Genome Institute"/>
            <person name="Min B."/>
            <person name="Park H."/>
            <person name="Jang Y."/>
            <person name="Kim J.-J."/>
            <person name="Kim K.H."/>
            <person name="Pangilinan J."/>
            <person name="Lipzen A."/>
            <person name="Riley R."/>
            <person name="Grigoriev I.V."/>
            <person name="Spatafora J.W."/>
            <person name="Choi I.-G."/>
        </authorList>
    </citation>
    <scope>NUCLEOTIDE SEQUENCE [LARGE SCALE GENOMIC DNA]</scope>
    <source>
        <strain evidence="1 2">KUC8140</strain>
    </source>
</reference>
<protein>
    <submittedName>
        <fullName evidence="1">Uncharacterized protein</fullName>
    </submittedName>
</protein>
<name>A0A0H2RYK6_9AGAM</name>
<keyword evidence="2" id="KW-1185">Reference proteome</keyword>
<dbReference type="Proteomes" id="UP000053477">
    <property type="component" value="Unassembled WGS sequence"/>
</dbReference>
<evidence type="ECO:0000313" key="1">
    <source>
        <dbReference type="EMBL" id="KLO14568.1"/>
    </source>
</evidence>